<comment type="caution">
    <text evidence="3">The sequence shown here is derived from an EMBL/GenBank/DDBJ whole genome shotgun (WGS) entry which is preliminary data.</text>
</comment>
<dbReference type="Proteomes" id="UP000092021">
    <property type="component" value="Unassembled WGS sequence"/>
</dbReference>
<dbReference type="AlphaFoldDB" id="A0A657IUG3"/>
<organism evidence="3 4">
    <name type="scientific">Rothia kristinae</name>
    <dbReference type="NCBI Taxonomy" id="37923"/>
    <lineage>
        <taxon>Bacteria</taxon>
        <taxon>Bacillati</taxon>
        <taxon>Actinomycetota</taxon>
        <taxon>Actinomycetes</taxon>
        <taxon>Micrococcales</taxon>
        <taxon>Micrococcaceae</taxon>
        <taxon>Rothia</taxon>
    </lineage>
</organism>
<evidence type="ECO:0000256" key="1">
    <source>
        <dbReference type="SAM" id="MobiDB-lite"/>
    </source>
</evidence>
<feature type="transmembrane region" description="Helical" evidence="2">
    <location>
        <begin position="20"/>
        <end position="38"/>
    </location>
</feature>
<sequence length="88" mass="9665">MSLEGTESSQQVAAGRVLSFVFAILFYLAAIVFGMGIAQSILEEKSHRVVEIIAPPYPCARCSSASSRPTSGWPWASWSSTWPPDCWR</sequence>
<proteinExistence type="predicted"/>
<evidence type="ECO:0000256" key="2">
    <source>
        <dbReference type="SAM" id="Phobius"/>
    </source>
</evidence>
<gene>
    <name evidence="3" type="ORF">A5N15_07590</name>
</gene>
<dbReference type="EMBL" id="LWGZ01000669">
    <property type="protein sequence ID" value="OAX59065.1"/>
    <property type="molecule type" value="Genomic_DNA"/>
</dbReference>
<name>A0A657IUG3_9MICC</name>
<accession>A0A657IUG3</accession>
<feature type="region of interest" description="Disordered" evidence="1">
    <location>
        <begin position="65"/>
        <end position="88"/>
    </location>
</feature>
<evidence type="ECO:0000313" key="3">
    <source>
        <dbReference type="EMBL" id="OAX59065.1"/>
    </source>
</evidence>
<feature type="compositionally biased region" description="Low complexity" evidence="1">
    <location>
        <begin position="69"/>
        <end position="88"/>
    </location>
</feature>
<reference evidence="3 4" key="1">
    <citation type="submission" date="2016-04" db="EMBL/GenBank/DDBJ databases">
        <title>Identification of putative biosynthetic pathways for the production of bioactive secondary metabolites by the marine actinomycete Kocuria kristinae RUTW2-3.</title>
        <authorList>
            <person name="Waterworth S.C."/>
            <person name="Walmsley T.A."/>
            <person name="Matongo T."/>
            <person name="Davies-Coleman M.T."/>
            <person name="Dorrington R.A."/>
        </authorList>
    </citation>
    <scope>NUCLEOTIDE SEQUENCE [LARGE SCALE GENOMIC DNA]</scope>
    <source>
        <strain evidence="3 4">RUTW4-5</strain>
    </source>
</reference>
<keyword evidence="2" id="KW-0812">Transmembrane</keyword>
<keyword evidence="2" id="KW-0472">Membrane</keyword>
<keyword evidence="2" id="KW-1133">Transmembrane helix</keyword>
<evidence type="ECO:0000313" key="4">
    <source>
        <dbReference type="Proteomes" id="UP000092021"/>
    </source>
</evidence>
<protein>
    <submittedName>
        <fullName evidence="3">Uncharacterized protein</fullName>
    </submittedName>
</protein>